<dbReference type="RefSeq" id="WP_264603137.1">
    <property type="nucleotide sequence ID" value="NZ_JAOQNS010000013.1"/>
</dbReference>
<keyword evidence="3" id="KW-1185">Reference proteome</keyword>
<dbReference type="Proteomes" id="UP001209755">
    <property type="component" value="Unassembled WGS sequence"/>
</dbReference>
<comment type="caution">
    <text evidence="2">The sequence shown here is derived from an EMBL/GenBank/DDBJ whole genome shotgun (WGS) entry which is preliminary data.</text>
</comment>
<proteinExistence type="predicted"/>
<evidence type="ECO:0000256" key="1">
    <source>
        <dbReference type="SAM" id="SignalP"/>
    </source>
</evidence>
<evidence type="ECO:0000313" key="2">
    <source>
        <dbReference type="EMBL" id="MCW2309560.1"/>
    </source>
</evidence>
<feature type="signal peptide" evidence="1">
    <location>
        <begin position="1"/>
        <end position="26"/>
    </location>
</feature>
<sequence length="187" mass="19909">MVIRSALAALVVFLGVALLAPGPAAAGEMTARGRVVAVEDAGYPMFALTVAFAGKEEEEVLLLNAEEAAIDPVVLDGLEGRTADITFLSEERNSLYDLHYQGKSVFDPEADAPGPEWQSITGTLKGADAPTEGDLPDEITVTDANGNSETFDYFILPEMVAVNGREVTAYFETQTVDEITALKPVNE</sequence>
<organism evidence="2 3">
    <name type="scientific">Rhodobium gokarnense</name>
    <dbReference type="NCBI Taxonomy" id="364296"/>
    <lineage>
        <taxon>Bacteria</taxon>
        <taxon>Pseudomonadati</taxon>
        <taxon>Pseudomonadota</taxon>
        <taxon>Alphaproteobacteria</taxon>
        <taxon>Hyphomicrobiales</taxon>
        <taxon>Rhodobiaceae</taxon>
        <taxon>Rhodobium</taxon>
    </lineage>
</organism>
<gene>
    <name evidence="2" type="ORF">M2319_003916</name>
</gene>
<accession>A0ABT3HGQ8</accession>
<evidence type="ECO:0000313" key="3">
    <source>
        <dbReference type="Proteomes" id="UP001209755"/>
    </source>
</evidence>
<reference evidence="3" key="1">
    <citation type="submission" date="2023-07" db="EMBL/GenBank/DDBJ databases">
        <title>Genome sequencing of Purple Non-Sulfur Bacteria from various extreme environments.</title>
        <authorList>
            <person name="Mayer M."/>
        </authorList>
    </citation>
    <scope>NUCLEOTIDE SEQUENCE [LARGE SCALE GENOMIC DNA]</scope>
    <source>
        <strain evidence="3">DSM 17935</strain>
    </source>
</reference>
<feature type="chain" id="PRO_5046663826" evidence="1">
    <location>
        <begin position="27"/>
        <end position="187"/>
    </location>
</feature>
<dbReference type="EMBL" id="JAOQNS010000013">
    <property type="protein sequence ID" value="MCW2309560.1"/>
    <property type="molecule type" value="Genomic_DNA"/>
</dbReference>
<name>A0ABT3HGQ8_9HYPH</name>
<protein>
    <submittedName>
        <fullName evidence="2">Uncharacterized protein</fullName>
    </submittedName>
</protein>
<keyword evidence="1" id="KW-0732">Signal</keyword>